<evidence type="ECO:0000256" key="1">
    <source>
        <dbReference type="ARBA" id="ARBA00001971"/>
    </source>
</evidence>
<comment type="cofactor">
    <cofactor evidence="1">
        <name>heme</name>
        <dbReference type="ChEBI" id="CHEBI:30413"/>
    </cofactor>
</comment>
<proteinExistence type="inferred from homology"/>
<dbReference type="OrthoDB" id="3934656at2759"/>
<feature type="compositionally biased region" description="Polar residues" evidence="7">
    <location>
        <begin position="86"/>
        <end position="98"/>
    </location>
</feature>
<evidence type="ECO:0000256" key="2">
    <source>
        <dbReference type="ARBA" id="ARBA00010617"/>
    </source>
</evidence>
<organism evidence="8 9">
    <name type="scientific">Aspergillus steynii IBT 23096</name>
    <dbReference type="NCBI Taxonomy" id="1392250"/>
    <lineage>
        <taxon>Eukaryota</taxon>
        <taxon>Fungi</taxon>
        <taxon>Dikarya</taxon>
        <taxon>Ascomycota</taxon>
        <taxon>Pezizomycotina</taxon>
        <taxon>Eurotiomycetes</taxon>
        <taxon>Eurotiomycetidae</taxon>
        <taxon>Eurotiales</taxon>
        <taxon>Aspergillaceae</taxon>
        <taxon>Aspergillus</taxon>
        <taxon>Aspergillus subgen. Circumdati</taxon>
    </lineage>
</organism>
<comment type="similarity">
    <text evidence="2">Belongs to the cytochrome P450 family.</text>
</comment>
<evidence type="ECO:0000256" key="7">
    <source>
        <dbReference type="SAM" id="MobiDB-lite"/>
    </source>
</evidence>
<dbReference type="GO" id="GO:0016705">
    <property type="term" value="F:oxidoreductase activity, acting on paired donors, with incorporation or reduction of molecular oxygen"/>
    <property type="evidence" value="ECO:0007669"/>
    <property type="project" value="InterPro"/>
</dbReference>
<dbReference type="InterPro" id="IPR001128">
    <property type="entry name" value="Cyt_P450"/>
</dbReference>
<feature type="region of interest" description="Disordered" evidence="7">
    <location>
        <begin position="86"/>
        <end position="106"/>
    </location>
</feature>
<gene>
    <name evidence="8" type="ORF">P170DRAFT_133858</name>
</gene>
<dbReference type="InterPro" id="IPR036396">
    <property type="entry name" value="Cyt_P450_sf"/>
</dbReference>
<name>A0A2I2GAL8_9EURO</name>
<dbReference type="RefSeq" id="XP_024705214.1">
    <property type="nucleotide sequence ID" value="XM_024842431.1"/>
</dbReference>
<dbReference type="GO" id="GO:0044550">
    <property type="term" value="P:secondary metabolite biosynthetic process"/>
    <property type="evidence" value="ECO:0007669"/>
    <property type="project" value="UniProtKB-ARBA"/>
</dbReference>
<sequence>MSERAVAILLILLAFIRILGNYFRLKSIPGPWYTGLSDCWLWQVRDTSNYGRRLVDLHTRYGRVVRLGPSSVSVSDETLLRTCRQNGQLNEPSSSDSHGLSVPESRAGGMFPESTPEYLEDASVYEGTIDRLVANFITTVKPHHVTDFPTMLHYLGMAFIDILSMDDVATDATAIAHDYYPSHIGSLVSPSIVPCLAMNNPRAKSRRRYCPLRRSRRSECHWTGNGQTIPTDPGLYPAQSATPYTVDFKLQSVIAAFVSTFDFLSKYPNILSTLKQEIEGAFGDDILLEIPRWSELSRLSYLDAVMKESTRLCSSTRYYHEAEAPTRGMSISGSFIPAKTTIVCHSEVVRHSHDIYGSHTDTFDPERWISVGDQQHKLMTQNLFPCGIPFYGCSKSHAAWLELKKATVLILRGLDVSPESATVRAI</sequence>
<dbReference type="GO" id="GO:0020037">
    <property type="term" value="F:heme binding"/>
    <property type="evidence" value="ECO:0007669"/>
    <property type="project" value="InterPro"/>
</dbReference>
<keyword evidence="9" id="KW-1185">Reference proteome</keyword>
<protein>
    <submittedName>
        <fullName evidence="8">Cytochrome P450</fullName>
    </submittedName>
</protein>
<dbReference type="GO" id="GO:0005506">
    <property type="term" value="F:iron ion binding"/>
    <property type="evidence" value="ECO:0007669"/>
    <property type="project" value="InterPro"/>
</dbReference>
<dbReference type="SUPFAM" id="SSF48264">
    <property type="entry name" value="Cytochrome P450"/>
    <property type="match status" value="1"/>
</dbReference>
<keyword evidence="5" id="KW-0408">Iron</keyword>
<keyword evidence="3" id="KW-0479">Metal-binding</keyword>
<dbReference type="AlphaFoldDB" id="A0A2I2GAL8"/>
<dbReference type="GO" id="GO:0004497">
    <property type="term" value="F:monooxygenase activity"/>
    <property type="evidence" value="ECO:0007669"/>
    <property type="project" value="UniProtKB-KW"/>
</dbReference>
<comment type="caution">
    <text evidence="8">The sequence shown here is derived from an EMBL/GenBank/DDBJ whole genome shotgun (WGS) entry which is preliminary data.</text>
</comment>
<keyword evidence="6" id="KW-0503">Monooxygenase</keyword>
<accession>A0A2I2GAL8</accession>
<dbReference type="PANTHER" id="PTHR24305:SF235">
    <property type="entry name" value="CYTOCHROME P450 MONOOXYGENASE APDB-RELATED"/>
    <property type="match status" value="1"/>
</dbReference>
<dbReference type="STRING" id="1392250.A0A2I2GAL8"/>
<dbReference type="PANTHER" id="PTHR24305">
    <property type="entry name" value="CYTOCHROME P450"/>
    <property type="match status" value="1"/>
</dbReference>
<evidence type="ECO:0000313" key="8">
    <source>
        <dbReference type="EMBL" id="PLB49912.1"/>
    </source>
</evidence>
<dbReference type="InterPro" id="IPR050121">
    <property type="entry name" value="Cytochrome_P450_monoxygenase"/>
</dbReference>
<dbReference type="Pfam" id="PF00067">
    <property type="entry name" value="p450"/>
    <property type="match status" value="1"/>
</dbReference>
<dbReference type="GeneID" id="36550127"/>
<evidence type="ECO:0000256" key="6">
    <source>
        <dbReference type="ARBA" id="ARBA00023033"/>
    </source>
</evidence>
<dbReference type="EMBL" id="MSFO01000003">
    <property type="protein sequence ID" value="PLB49912.1"/>
    <property type="molecule type" value="Genomic_DNA"/>
</dbReference>
<evidence type="ECO:0000256" key="4">
    <source>
        <dbReference type="ARBA" id="ARBA00023002"/>
    </source>
</evidence>
<reference evidence="8 9" key="1">
    <citation type="submission" date="2016-12" db="EMBL/GenBank/DDBJ databases">
        <title>The genomes of Aspergillus section Nigri reveals drivers in fungal speciation.</title>
        <authorList>
            <consortium name="DOE Joint Genome Institute"/>
            <person name="Vesth T.C."/>
            <person name="Nybo J."/>
            <person name="Theobald S."/>
            <person name="Brandl J."/>
            <person name="Frisvad J.C."/>
            <person name="Nielsen K.F."/>
            <person name="Lyhne E.K."/>
            <person name="Kogle M.E."/>
            <person name="Kuo A."/>
            <person name="Riley R."/>
            <person name="Clum A."/>
            <person name="Nolan M."/>
            <person name="Lipzen A."/>
            <person name="Salamov A."/>
            <person name="Henrissat B."/>
            <person name="Wiebenga A."/>
            <person name="De Vries R.P."/>
            <person name="Grigoriev I.V."/>
            <person name="Mortensen U.H."/>
            <person name="Andersen M.R."/>
            <person name="Baker S.E."/>
        </authorList>
    </citation>
    <scope>NUCLEOTIDE SEQUENCE [LARGE SCALE GENOMIC DNA]</scope>
    <source>
        <strain evidence="8 9">IBT 23096</strain>
    </source>
</reference>
<evidence type="ECO:0000256" key="5">
    <source>
        <dbReference type="ARBA" id="ARBA00023004"/>
    </source>
</evidence>
<keyword evidence="4" id="KW-0560">Oxidoreductase</keyword>
<dbReference type="VEuPathDB" id="FungiDB:P170DRAFT_133858"/>
<evidence type="ECO:0000313" key="9">
    <source>
        <dbReference type="Proteomes" id="UP000234275"/>
    </source>
</evidence>
<evidence type="ECO:0000256" key="3">
    <source>
        <dbReference type="ARBA" id="ARBA00022723"/>
    </source>
</evidence>
<dbReference type="Gene3D" id="1.10.630.10">
    <property type="entry name" value="Cytochrome P450"/>
    <property type="match status" value="1"/>
</dbReference>
<dbReference type="Proteomes" id="UP000234275">
    <property type="component" value="Unassembled WGS sequence"/>
</dbReference>